<dbReference type="STRING" id="1227077.SAMN04515668_4246"/>
<dbReference type="EMBL" id="FOXS01000007">
    <property type="protein sequence ID" value="SFQ76744.1"/>
    <property type="molecule type" value="Genomic_DNA"/>
</dbReference>
<dbReference type="Gene3D" id="2.60.40.1120">
    <property type="entry name" value="Carboxypeptidase-like, regulatory domain"/>
    <property type="match status" value="1"/>
</dbReference>
<dbReference type="AlphaFoldDB" id="A0A1I6B759"/>
<evidence type="ECO:0000313" key="3">
    <source>
        <dbReference type="Proteomes" id="UP000199029"/>
    </source>
</evidence>
<evidence type="ECO:0000256" key="1">
    <source>
        <dbReference type="SAM" id="MobiDB-lite"/>
    </source>
</evidence>
<sequence length="277" mass="30014">MFSNIGPNPILSIPEPCAESWDAMTPTSTGRHCAACQQTVVDFTQKTDAEILALLNAAVRGRTCGRFRQEQLARPLQPLEVPASHRWRTWMATVAAVWALREVASPAARAQTPSVQHHTAEGKKRPIKSQSHSAETRISGVVRDSSTQEAVPNVAVFLKGEKRAVATDSSGRFSLLAPKGRNPKVPHTLVFHAAGYISHTMHLPVDGKAIYSIAVALRPDPSAAGAEIVASYPGQQQMIVMGLLPLPAYPAQLLPALPAKKHRSSFLQKITRLFRSS</sequence>
<proteinExistence type="predicted"/>
<keyword evidence="3" id="KW-1185">Reference proteome</keyword>
<gene>
    <name evidence="2" type="ORF">SAMN04515668_4246</name>
</gene>
<reference evidence="3" key="1">
    <citation type="submission" date="2016-10" db="EMBL/GenBank/DDBJ databases">
        <authorList>
            <person name="Varghese N."/>
            <person name="Submissions S."/>
        </authorList>
    </citation>
    <scope>NUCLEOTIDE SEQUENCE [LARGE SCALE GENOMIC DNA]</scope>
    <source>
        <strain evidence="3">OR362-8,ATCC BAA-1266,JCM 13504</strain>
    </source>
</reference>
<accession>A0A1I6B759</accession>
<dbReference type="Pfam" id="PF13715">
    <property type="entry name" value="CarbopepD_reg_2"/>
    <property type="match status" value="1"/>
</dbReference>
<dbReference type="RefSeq" id="WP_092678014.1">
    <property type="nucleotide sequence ID" value="NZ_FOXS01000007.1"/>
</dbReference>
<dbReference type="InterPro" id="IPR008969">
    <property type="entry name" value="CarboxyPept-like_regulatory"/>
</dbReference>
<evidence type="ECO:0000313" key="2">
    <source>
        <dbReference type="EMBL" id="SFQ76744.1"/>
    </source>
</evidence>
<dbReference type="SUPFAM" id="SSF49464">
    <property type="entry name" value="Carboxypeptidase regulatory domain-like"/>
    <property type="match status" value="1"/>
</dbReference>
<name>A0A1I6B759_HYMAR</name>
<organism evidence="2 3">
    <name type="scientific">Hymenobacter arizonensis</name>
    <name type="common">Siccationidurans arizonensis</name>
    <dbReference type="NCBI Taxonomy" id="1227077"/>
    <lineage>
        <taxon>Bacteria</taxon>
        <taxon>Pseudomonadati</taxon>
        <taxon>Bacteroidota</taxon>
        <taxon>Cytophagia</taxon>
        <taxon>Cytophagales</taxon>
        <taxon>Hymenobacteraceae</taxon>
        <taxon>Hymenobacter</taxon>
    </lineage>
</organism>
<feature type="region of interest" description="Disordered" evidence="1">
    <location>
        <begin position="108"/>
        <end position="145"/>
    </location>
</feature>
<dbReference type="Proteomes" id="UP000199029">
    <property type="component" value="Unassembled WGS sequence"/>
</dbReference>
<dbReference type="OrthoDB" id="7432683at2"/>
<protein>
    <submittedName>
        <fullName evidence="2">CarboxypepD_reg-like domain-containing protein</fullName>
    </submittedName>
</protein>